<comment type="caution">
    <text evidence="3">The sequence shown here is derived from an EMBL/GenBank/DDBJ whole genome shotgun (WGS) entry which is preliminary data.</text>
</comment>
<sequence length="210" mass="22788">MSSTSFLSSASMTIITGIPTFTSTGDSGKRPASMTLLFGSLVIFSSLFASFLLVCFFWQCRCALRRGLVLEYEDTMGTHRGVPEMWEVWTQGEPSGSQRDWKGIRPLSADVGRAPPVNPEPTTTSPPHRSFPSRPAPPPEAPPPDEAAASSAPMSSLRTTFIVAMPCADPPNRRQSVLSQGLSVNGDWGLREYAIGIYHAPFREESPLSP</sequence>
<evidence type="ECO:0000256" key="2">
    <source>
        <dbReference type="SAM" id="Phobius"/>
    </source>
</evidence>
<proteinExistence type="predicted"/>
<feature type="transmembrane region" description="Helical" evidence="2">
    <location>
        <begin position="36"/>
        <end position="59"/>
    </location>
</feature>
<keyword evidence="2" id="KW-0472">Membrane</keyword>
<name>A0AAD4LIK4_9AGAM</name>
<feature type="region of interest" description="Disordered" evidence="1">
    <location>
        <begin position="91"/>
        <end position="153"/>
    </location>
</feature>
<organism evidence="3 4">
    <name type="scientific">Lactarius akahatsu</name>
    <dbReference type="NCBI Taxonomy" id="416441"/>
    <lineage>
        <taxon>Eukaryota</taxon>
        <taxon>Fungi</taxon>
        <taxon>Dikarya</taxon>
        <taxon>Basidiomycota</taxon>
        <taxon>Agaricomycotina</taxon>
        <taxon>Agaricomycetes</taxon>
        <taxon>Russulales</taxon>
        <taxon>Russulaceae</taxon>
        <taxon>Lactarius</taxon>
    </lineage>
</organism>
<dbReference type="Proteomes" id="UP001201163">
    <property type="component" value="Unassembled WGS sequence"/>
</dbReference>
<dbReference type="AlphaFoldDB" id="A0AAD4LIK4"/>
<evidence type="ECO:0000313" key="4">
    <source>
        <dbReference type="Proteomes" id="UP001201163"/>
    </source>
</evidence>
<accession>A0AAD4LIK4</accession>
<gene>
    <name evidence="3" type="ORF">EDB92DRAFT_1849462</name>
</gene>
<dbReference type="EMBL" id="JAKELL010000014">
    <property type="protein sequence ID" value="KAH8994483.1"/>
    <property type="molecule type" value="Genomic_DNA"/>
</dbReference>
<reference evidence="3" key="1">
    <citation type="submission" date="2022-01" db="EMBL/GenBank/DDBJ databases">
        <title>Comparative genomics reveals a dynamic genome evolution in the ectomycorrhizal milk-cap (Lactarius) mushrooms.</title>
        <authorList>
            <consortium name="DOE Joint Genome Institute"/>
            <person name="Lebreton A."/>
            <person name="Tang N."/>
            <person name="Kuo A."/>
            <person name="LaButti K."/>
            <person name="Drula E."/>
            <person name="Barry K."/>
            <person name="Clum A."/>
            <person name="Lipzen A."/>
            <person name="Mousain D."/>
            <person name="Ng V."/>
            <person name="Wang R."/>
            <person name="Wang X."/>
            <person name="Dai Y."/>
            <person name="Henrissat B."/>
            <person name="Grigoriev I.V."/>
            <person name="Guerin-Laguette A."/>
            <person name="Yu F."/>
            <person name="Martin F.M."/>
        </authorList>
    </citation>
    <scope>NUCLEOTIDE SEQUENCE</scope>
    <source>
        <strain evidence="3">QP</strain>
    </source>
</reference>
<evidence type="ECO:0000313" key="3">
    <source>
        <dbReference type="EMBL" id="KAH8994483.1"/>
    </source>
</evidence>
<feature type="compositionally biased region" description="Pro residues" evidence="1">
    <location>
        <begin position="134"/>
        <end position="145"/>
    </location>
</feature>
<keyword evidence="2" id="KW-1133">Transmembrane helix</keyword>
<keyword evidence="4" id="KW-1185">Reference proteome</keyword>
<keyword evidence="2" id="KW-0812">Transmembrane</keyword>
<protein>
    <submittedName>
        <fullName evidence="3">Uncharacterized protein</fullName>
    </submittedName>
</protein>
<evidence type="ECO:0000256" key="1">
    <source>
        <dbReference type="SAM" id="MobiDB-lite"/>
    </source>
</evidence>